<evidence type="ECO:0000313" key="2">
    <source>
        <dbReference type="EMBL" id="KAL0630257.1"/>
    </source>
</evidence>
<protein>
    <recommendedName>
        <fullName evidence="4">Lipoprotein</fullName>
    </recommendedName>
</protein>
<accession>A0ABR3G2S6</accession>
<organism evidence="2 3">
    <name type="scientific">Discina gigas</name>
    <dbReference type="NCBI Taxonomy" id="1032678"/>
    <lineage>
        <taxon>Eukaryota</taxon>
        <taxon>Fungi</taxon>
        <taxon>Dikarya</taxon>
        <taxon>Ascomycota</taxon>
        <taxon>Pezizomycotina</taxon>
        <taxon>Pezizomycetes</taxon>
        <taxon>Pezizales</taxon>
        <taxon>Discinaceae</taxon>
        <taxon>Discina</taxon>
    </lineage>
</organism>
<dbReference type="EMBL" id="JBBBZM010000901">
    <property type="protein sequence ID" value="KAL0630257.1"/>
    <property type="molecule type" value="Genomic_DNA"/>
</dbReference>
<dbReference type="Proteomes" id="UP001447188">
    <property type="component" value="Unassembled WGS sequence"/>
</dbReference>
<feature type="signal peptide" evidence="1">
    <location>
        <begin position="1"/>
        <end position="20"/>
    </location>
</feature>
<proteinExistence type="predicted"/>
<sequence>MSKLLTAIAIALFVTGCSSGQQTPNAAHMPAPPGAKQLSGAEIHQALIGRKLQSETAGGLPFWETLSPDGTAAIQIAKDPIQKGNWTVAGDVICVTYKEYGKECNTAHSDGVSVWLVDQTKKTTNNKFSVH</sequence>
<evidence type="ECO:0000313" key="3">
    <source>
        <dbReference type="Proteomes" id="UP001447188"/>
    </source>
</evidence>
<keyword evidence="1" id="KW-0732">Signal</keyword>
<evidence type="ECO:0008006" key="4">
    <source>
        <dbReference type="Google" id="ProtNLM"/>
    </source>
</evidence>
<reference evidence="2 3" key="1">
    <citation type="submission" date="2024-02" db="EMBL/GenBank/DDBJ databases">
        <title>Discinaceae phylogenomics.</title>
        <authorList>
            <person name="Dirks A.C."/>
            <person name="James T.Y."/>
        </authorList>
    </citation>
    <scope>NUCLEOTIDE SEQUENCE [LARGE SCALE GENOMIC DNA]</scope>
    <source>
        <strain evidence="2 3">ACD0624</strain>
    </source>
</reference>
<name>A0ABR3G2S6_9PEZI</name>
<feature type="non-terminal residue" evidence="2">
    <location>
        <position position="1"/>
    </location>
</feature>
<comment type="caution">
    <text evidence="2">The sequence shown here is derived from an EMBL/GenBank/DDBJ whole genome shotgun (WGS) entry which is preliminary data.</text>
</comment>
<gene>
    <name evidence="2" type="ORF">Q9L58_010896</name>
</gene>
<evidence type="ECO:0000256" key="1">
    <source>
        <dbReference type="SAM" id="SignalP"/>
    </source>
</evidence>
<feature type="chain" id="PRO_5045516441" description="Lipoprotein" evidence="1">
    <location>
        <begin position="21"/>
        <end position="131"/>
    </location>
</feature>
<keyword evidence="3" id="KW-1185">Reference proteome</keyword>
<dbReference type="PROSITE" id="PS51257">
    <property type="entry name" value="PROKAR_LIPOPROTEIN"/>
    <property type="match status" value="1"/>
</dbReference>